<organism evidence="1 2">
    <name type="scientific">Arthrobacter oryzae</name>
    <dbReference type="NCBI Taxonomy" id="409290"/>
    <lineage>
        <taxon>Bacteria</taxon>
        <taxon>Bacillati</taxon>
        <taxon>Actinomycetota</taxon>
        <taxon>Actinomycetes</taxon>
        <taxon>Micrococcales</taxon>
        <taxon>Micrococcaceae</taxon>
        <taxon>Arthrobacter</taxon>
    </lineage>
</organism>
<reference evidence="1 2" key="1">
    <citation type="submission" date="2018-10" db="EMBL/GenBank/DDBJ databases">
        <title>Genomic Encyclopedia of Type Strains, Phase IV (KMG-IV): sequencing the most valuable type-strain genomes for metagenomic binning, comparative biology and taxonomic classification.</title>
        <authorList>
            <person name="Goeker M."/>
        </authorList>
    </citation>
    <scope>NUCLEOTIDE SEQUENCE [LARGE SCALE GENOMIC DNA]</scope>
    <source>
        <strain evidence="1 2">DSM 25586</strain>
    </source>
</reference>
<gene>
    <name evidence="1" type="ORF">C8D78_1338</name>
</gene>
<comment type="caution">
    <text evidence="1">The sequence shown here is derived from an EMBL/GenBank/DDBJ whole genome shotgun (WGS) entry which is preliminary data.</text>
</comment>
<proteinExistence type="predicted"/>
<dbReference type="Proteomes" id="UP000276055">
    <property type="component" value="Unassembled WGS sequence"/>
</dbReference>
<dbReference type="AlphaFoldDB" id="A0A495EWI0"/>
<evidence type="ECO:0000313" key="2">
    <source>
        <dbReference type="Proteomes" id="UP000276055"/>
    </source>
</evidence>
<dbReference type="EMBL" id="RBIR01000002">
    <property type="protein sequence ID" value="RKR20696.1"/>
    <property type="molecule type" value="Genomic_DNA"/>
</dbReference>
<sequence length="93" mass="9595">MEPLLKGKNMHHKAVRYVTRTTAAAASTLATTATSVAAAALAASIILSPAADASARMDGVHSDLARAVQLNQVTPEQAARFEARLAGRILGEA</sequence>
<protein>
    <submittedName>
        <fullName evidence="1">Uncharacterized protein</fullName>
    </submittedName>
</protein>
<evidence type="ECO:0000313" key="1">
    <source>
        <dbReference type="EMBL" id="RKR20696.1"/>
    </source>
</evidence>
<name>A0A495EWI0_9MICC</name>
<accession>A0A495EWI0</accession>